<evidence type="ECO:0000313" key="2">
    <source>
        <dbReference type="EMBL" id="AFK40271.1"/>
    </source>
</evidence>
<accession>I3SJ29</accession>
<proteinExistence type="evidence at transcript level"/>
<name>I3SJ29_MEDTR</name>
<keyword evidence="1" id="KW-1133">Transmembrane helix</keyword>
<protein>
    <recommendedName>
        <fullName evidence="3">Transmembrane protein</fullName>
    </recommendedName>
</protein>
<evidence type="ECO:0000256" key="1">
    <source>
        <dbReference type="SAM" id="Phobius"/>
    </source>
</evidence>
<keyword evidence="1" id="KW-0472">Membrane</keyword>
<keyword evidence="1" id="KW-0812">Transmembrane</keyword>
<organism evidence="2">
    <name type="scientific">Medicago truncatula</name>
    <name type="common">Barrel medic</name>
    <name type="synonym">Medicago tribuloides</name>
    <dbReference type="NCBI Taxonomy" id="3880"/>
    <lineage>
        <taxon>Eukaryota</taxon>
        <taxon>Viridiplantae</taxon>
        <taxon>Streptophyta</taxon>
        <taxon>Embryophyta</taxon>
        <taxon>Tracheophyta</taxon>
        <taxon>Spermatophyta</taxon>
        <taxon>Magnoliopsida</taxon>
        <taxon>eudicotyledons</taxon>
        <taxon>Gunneridae</taxon>
        <taxon>Pentapetalae</taxon>
        <taxon>rosids</taxon>
        <taxon>fabids</taxon>
        <taxon>Fabales</taxon>
        <taxon>Fabaceae</taxon>
        <taxon>Papilionoideae</taxon>
        <taxon>50 kb inversion clade</taxon>
        <taxon>NPAAA clade</taxon>
        <taxon>Hologalegina</taxon>
        <taxon>IRL clade</taxon>
        <taxon>Trifolieae</taxon>
        <taxon>Medicago</taxon>
    </lineage>
</organism>
<evidence type="ECO:0008006" key="3">
    <source>
        <dbReference type="Google" id="ProtNLM"/>
    </source>
</evidence>
<reference evidence="2" key="1">
    <citation type="submission" date="2012-05" db="EMBL/GenBank/DDBJ databases">
        <authorList>
            <person name="Krishnakumar V."/>
            <person name="Cheung F."/>
            <person name="Xiao Y."/>
            <person name="Chan A."/>
            <person name="Moskal W.A."/>
            <person name="Town C.D."/>
        </authorList>
    </citation>
    <scope>NUCLEOTIDE SEQUENCE</scope>
</reference>
<feature type="transmembrane region" description="Helical" evidence="1">
    <location>
        <begin position="37"/>
        <end position="56"/>
    </location>
</feature>
<dbReference type="EMBL" id="BT140476">
    <property type="protein sequence ID" value="AFK40271.1"/>
    <property type="molecule type" value="mRNA"/>
</dbReference>
<sequence>MFHHRIGSKSIPRGLFRCRRRMKLCLIHQEGLCMIEIWLEGFILLSMLVNAIIILIR</sequence>
<dbReference type="AlphaFoldDB" id="I3SJ29"/>